<sequence length="130" mass="14277">MSSVPAPIYPQLEEVALPHLVDYVTDLTVHDAKICRVLELGDEAMYAIRSSGTHFCTYRNVCDRDTAQAASTARRGLDYVDAVHFVARDARWYRIECTAPGIGTVTPIAFADARAIVRAECDRQSGKASS</sequence>
<comment type="caution">
    <text evidence="1">The sequence shown here is derived from an EMBL/GenBank/DDBJ whole genome shotgun (WGS) entry which is preliminary data.</text>
</comment>
<name>A0A1V8RJK0_9HYPH</name>
<dbReference type="STRING" id="1873176.BFN67_08815"/>
<proteinExistence type="predicted"/>
<dbReference type="AlphaFoldDB" id="A0A1V8RJK0"/>
<dbReference type="Proteomes" id="UP000191905">
    <property type="component" value="Unassembled WGS sequence"/>
</dbReference>
<dbReference type="OrthoDB" id="7486497at2"/>
<organism evidence="1 2">
    <name type="scientific">Manganibacter manganicus</name>
    <dbReference type="NCBI Taxonomy" id="1873176"/>
    <lineage>
        <taxon>Bacteria</taxon>
        <taxon>Pseudomonadati</taxon>
        <taxon>Pseudomonadota</taxon>
        <taxon>Alphaproteobacteria</taxon>
        <taxon>Hyphomicrobiales</taxon>
        <taxon>Phyllobacteriaceae</taxon>
        <taxon>Manganibacter</taxon>
    </lineage>
</organism>
<evidence type="ECO:0000313" key="1">
    <source>
        <dbReference type="EMBL" id="OQM73390.1"/>
    </source>
</evidence>
<gene>
    <name evidence="1" type="ORF">BFN67_08815</name>
</gene>
<reference evidence="1 2" key="1">
    <citation type="journal article" date="2016" name="Int. J. Syst. Evol. Microbiol.">
        <title>Pseudaminobacter manganicus sp. nov., isolated from sludge of a manganese mine.</title>
        <authorList>
            <person name="Li J."/>
            <person name="Huang J."/>
            <person name="Liao S."/>
            <person name="Wang G."/>
        </authorList>
    </citation>
    <scope>NUCLEOTIDE SEQUENCE [LARGE SCALE GENOMIC DNA]</scope>
    <source>
        <strain evidence="1 2">JH-7</strain>
    </source>
</reference>
<keyword evidence="2" id="KW-1185">Reference proteome</keyword>
<dbReference type="RefSeq" id="WP_080921703.1">
    <property type="nucleotide sequence ID" value="NZ_MDET01000059.1"/>
</dbReference>
<accession>A0A1V8RJK0</accession>
<evidence type="ECO:0000313" key="2">
    <source>
        <dbReference type="Proteomes" id="UP000191905"/>
    </source>
</evidence>
<protein>
    <submittedName>
        <fullName evidence="1">Uncharacterized protein</fullName>
    </submittedName>
</protein>
<dbReference type="EMBL" id="MDET01000059">
    <property type="protein sequence ID" value="OQM73390.1"/>
    <property type="molecule type" value="Genomic_DNA"/>
</dbReference>